<dbReference type="EMBL" id="JBHUKU010000009">
    <property type="protein sequence ID" value="MFD2460774.1"/>
    <property type="molecule type" value="Genomic_DNA"/>
</dbReference>
<dbReference type="InterPro" id="IPR016181">
    <property type="entry name" value="Acyl_CoA_acyltransferase"/>
</dbReference>
<evidence type="ECO:0000313" key="4">
    <source>
        <dbReference type="EMBL" id="MFD2460774.1"/>
    </source>
</evidence>
<dbReference type="EC" id="2.3.-.-" evidence="4"/>
<accession>A0ABW5GIV7</accession>
<evidence type="ECO:0000256" key="1">
    <source>
        <dbReference type="ARBA" id="ARBA00022679"/>
    </source>
</evidence>
<dbReference type="InterPro" id="IPR000182">
    <property type="entry name" value="GNAT_dom"/>
</dbReference>
<keyword evidence="5" id="KW-1185">Reference proteome</keyword>
<organism evidence="4 5">
    <name type="scientific">Amycolatopsis samaneae</name>
    <dbReference type="NCBI Taxonomy" id="664691"/>
    <lineage>
        <taxon>Bacteria</taxon>
        <taxon>Bacillati</taxon>
        <taxon>Actinomycetota</taxon>
        <taxon>Actinomycetes</taxon>
        <taxon>Pseudonocardiales</taxon>
        <taxon>Pseudonocardiaceae</taxon>
        <taxon>Amycolatopsis</taxon>
    </lineage>
</organism>
<name>A0ABW5GIV7_9PSEU</name>
<reference evidence="5" key="1">
    <citation type="journal article" date="2019" name="Int. J. Syst. Evol. Microbiol.">
        <title>The Global Catalogue of Microorganisms (GCM) 10K type strain sequencing project: providing services to taxonomists for standard genome sequencing and annotation.</title>
        <authorList>
            <consortium name="The Broad Institute Genomics Platform"/>
            <consortium name="The Broad Institute Genome Sequencing Center for Infectious Disease"/>
            <person name="Wu L."/>
            <person name="Ma J."/>
        </authorList>
    </citation>
    <scope>NUCLEOTIDE SEQUENCE [LARGE SCALE GENOMIC DNA]</scope>
    <source>
        <strain evidence="5">CGMCC 4.7643</strain>
    </source>
</reference>
<proteinExistence type="predicted"/>
<keyword evidence="2 4" id="KW-0012">Acyltransferase</keyword>
<dbReference type="GO" id="GO:0016746">
    <property type="term" value="F:acyltransferase activity"/>
    <property type="evidence" value="ECO:0007669"/>
    <property type="project" value="UniProtKB-KW"/>
</dbReference>
<dbReference type="RefSeq" id="WP_345394314.1">
    <property type="nucleotide sequence ID" value="NZ_BAABHG010000006.1"/>
</dbReference>
<dbReference type="Gene3D" id="3.40.630.30">
    <property type="match status" value="1"/>
</dbReference>
<comment type="caution">
    <text evidence="4">The sequence shown here is derived from an EMBL/GenBank/DDBJ whole genome shotgun (WGS) entry which is preliminary data.</text>
</comment>
<dbReference type="InterPro" id="IPR050832">
    <property type="entry name" value="Bact_Acetyltransf"/>
</dbReference>
<dbReference type="Proteomes" id="UP001597419">
    <property type="component" value="Unassembled WGS sequence"/>
</dbReference>
<feature type="domain" description="N-acetyltransferase" evidence="3">
    <location>
        <begin position="2"/>
        <end position="139"/>
    </location>
</feature>
<dbReference type="CDD" id="cd04301">
    <property type="entry name" value="NAT_SF"/>
    <property type="match status" value="1"/>
</dbReference>
<dbReference type="Pfam" id="PF00583">
    <property type="entry name" value="Acetyltransf_1"/>
    <property type="match status" value="1"/>
</dbReference>
<evidence type="ECO:0000313" key="5">
    <source>
        <dbReference type="Proteomes" id="UP001597419"/>
    </source>
</evidence>
<evidence type="ECO:0000256" key="2">
    <source>
        <dbReference type="ARBA" id="ARBA00023315"/>
    </source>
</evidence>
<dbReference type="SUPFAM" id="SSF55729">
    <property type="entry name" value="Acyl-CoA N-acyltransferases (Nat)"/>
    <property type="match status" value="1"/>
</dbReference>
<sequence>MLSLRVLTVEDWQAWREMRLAALRDAPEAFGAALADWTGPGDTELRWRRRLSGSFNVLASLDGEPAGMASGMPKDDVVELISMWVAPFARGRGVGDALVVAVVEWAREHGAERVTLRVAPANRYAAALYRRHGFRVRGR</sequence>
<dbReference type="PANTHER" id="PTHR43877">
    <property type="entry name" value="AMINOALKYLPHOSPHONATE N-ACETYLTRANSFERASE-RELATED-RELATED"/>
    <property type="match status" value="1"/>
</dbReference>
<protein>
    <submittedName>
        <fullName evidence="4">GNAT family N-acetyltransferase</fullName>
        <ecNumber evidence="4">2.3.-.-</ecNumber>
    </submittedName>
</protein>
<gene>
    <name evidence="4" type="ORF">ACFSYJ_19365</name>
</gene>
<dbReference type="PROSITE" id="PS51186">
    <property type="entry name" value="GNAT"/>
    <property type="match status" value="1"/>
</dbReference>
<keyword evidence="1 4" id="KW-0808">Transferase</keyword>
<evidence type="ECO:0000259" key="3">
    <source>
        <dbReference type="PROSITE" id="PS51186"/>
    </source>
</evidence>